<evidence type="ECO:0000256" key="4">
    <source>
        <dbReference type="PROSITE-ProRule" id="PRU00221"/>
    </source>
</evidence>
<feature type="repeat" description="WD" evidence="4">
    <location>
        <begin position="267"/>
        <end position="308"/>
    </location>
</feature>
<dbReference type="PANTHER" id="PTHR19862:SF14">
    <property type="entry name" value="WD REPEAT-CONTAINING PROTEIN 48"/>
    <property type="match status" value="1"/>
</dbReference>
<comment type="similarity">
    <text evidence="1">Belongs to the WD repeat WDR48 family.</text>
</comment>
<dbReference type="InterPro" id="IPR015943">
    <property type="entry name" value="WD40/YVTN_repeat-like_dom_sf"/>
</dbReference>
<evidence type="ECO:0000256" key="2">
    <source>
        <dbReference type="ARBA" id="ARBA00022574"/>
    </source>
</evidence>
<evidence type="ECO:0000313" key="6">
    <source>
        <dbReference type="EMBL" id="GAA95727.1"/>
    </source>
</evidence>
<feature type="compositionally biased region" description="Pro residues" evidence="5">
    <location>
        <begin position="929"/>
        <end position="939"/>
    </location>
</feature>
<keyword evidence="3" id="KW-0677">Repeat</keyword>
<feature type="compositionally biased region" description="Basic and acidic residues" evidence="5">
    <location>
        <begin position="158"/>
        <end position="167"/>
    </location>
</feature>
<dbReference type="InterPro" id="IPR001680">
    <property type="entry name" value="WD40_rpt"/>
</dbReference>
<gene>
    <name evidence="6" type="primary">Mo02384</name>
    <name evidence="6" type="ORF">E5Q_02384</name>
</gene>
<evidence type="ECO:0000256" key="1">
    <source>
        <dbReference type="ARBA" id="ARBA00006917"/>
    </source>
</evidence>
<feature type="region of interest" description="Disordered" evidence="5">
    <location>
        <begin position="616"/>
        <end position="637"/>
    </location>
</feature>
<organism evidence="6 7">
    <name type="scientific">Mixia osmundae (strain CBS 9802 / IAM 14324 / JCM 22182 / KY 12970)</name>
    <dbReference type="NCBI Taxonomy" id="764103"/>
    <lineage>
        <taxon>Eukaryota</taxon>
        <taxon>Fungi</taxon>
        <taxon>Dikarya</taxon>
        <taxon>Basidiomycota</taxon>
        <taxon>Pucciniomycotina</taxon>
        <taxon>Mixiomycetes</taxon>
        <taxon>Mixiales</taxon>
        <taxon>Mixiaceae</taxon>
        <taxon>Mixia</taxon>
    </lineage>
</organism>
<evidence type="ECO:0000256" key="5">
    <source>
        <dbReference type="SAM" id="MobiDB-lite"/>
    </source>
</evidence>
<name>G7DYR7_MIXOS</name>
<dbReference type="eggNOG" id="KOG0308">
    <property type="taxonomic scope" value="Eukaryota"/>
</dbReference>
<feature type="compositionally biased region" description="Basic residues" evidence="5">
    <location>
        <begin position="959"/>
        <end position="968"/>
    </location>
</feature>
<dbReference type="PANTHER" id="PTHR19862">
    <property type="entry name" value="WD REPEAT-CONTAINING PROTEIN 48"/>
    <property type="match status" value="1"/>
</dbReference>
<dbReference type="PROSITE" id="PS50082">
    <property type="entry name" value="WD_REPEATS_2"/>
    <property type="match status" value="2"/>
</dbReference>
<dbReference type="Pfam" id="PF11816">
    <property type="entry name" value="DUF3337"/>
    <property type="match status" value="1"/>
</dbReference>
<reference evidence="6 7" key="1">
    <citation type="journal article" date="2011" name="J. Gen. Appl. Microbiol.">
        <title>Draft genome sequencing of the enigmatic basidiomycete Mixia osmundae.</title>
        <authorList>
            <person name="Nishida H."/>
            <person name="Nagatsuka Y."/>
            <person name="Sugiyama J."/>
        </authorList>
    </citation>
    <scope>NUCLEOTIDE SEQUENCE [LARGE SCALE GENOMIC DNA]</scope>
    <source>
        <strain evidence="7">CBS 9802 / IAM 14324 / JCM 22182 / KY 12970</strain>
    </source>
</reference>
<feature type="compositionally biased region" description="Polar residues" evidence="5">
    <location>
        <begin position="1142"/>
        <end position="1195"/>
    </location>
</feature>
<keyword evidence="2 4" id="KW-0853">WD repeat</keyword>
<dbReference type="Proteomes" id="UP000009131">
    <property type="component" value="Unassembled WGS sequence"/>
</dbReference>
<keyword evidence="7" id="KW-1185">Reference proteome</keyword>
<accession>G7DYR7</accession>
<feature type="compositionally biased region" description="Basic residues" evidence="5">
    <location>
        <begin position="148"/>
        <end position="157"/>
    </location>
</feature>
<dbReference type="PROSITE" id="PS50294">
    <property type="entry name" value="WD_REPEATS_REGION"/>
    <property type="match status" value="2"/>
</dbReference>
<dbReference type="FunCoup" id="G7DYR7">
    <property type="interactions" value="539"/>
</dbReference>
<dbReference type="InParanoid" id="G7DYR7"/>
<feature type="region of interest" description="Disordered" evidence="5">
    <location>
        <begin position="859"/>
        <end position="989"/>
    </location>
</feature>
<dbReference type="Gene3D" id="2.130.10.10">
    <property type="entry name" value="YVTN repeat-like/Quinoprotein amine dehydrogenase"/>
    <property type="match status" value="1"/>
</dbReference>
<feature type="compositionally biased region" description="Polar residues" evidence="5">
    <location>
        <begin position="975"/>
        <end position="985"/>
    </location>
</feature>
<comment type="caution">
    <text evidence="6">The sequence shown here is derived from an EMBL/GenBank/DDBJ whole genome shotgun (WGS) entry which is preliminary data.</text>
</comment>
<dbReference type="InterPro" id="IPR036322">
    <property type="entry name" value="WD40_repeat_dom_sf"/>
</dbReference>
<feature type="compositionally biased region" description="Basic and acidic residues" evidence="5">
    <location>
        <begin position="482"/>
        <end position="497"/>
    </location>
</feature>
<dbReference type="GO" id="GO:0043130">
    <property type="term" value="F:ubiquitin binding"/>
    <property type="evidence" value="ECO:0007669"/>
    <property type="project" value="TreeGrafter"/>
</dbReference>
<feature type="compositionally biased region" description="Acidic residues" evidence="5">
    <location>
        <begin position="168"/>
        <end position="181"/>
    </location>
</feature>
<dbReference type="Pfam" id="PF00400">
    <property type="entry name" value="WD40"/>
    <property type="match status" value="3"/>
</dbReference>
<dbReference type="AlphaFoldDB" id="G7DYR7"/>
<dbReference type="GO" id="GO:0000724">
    <property type="term" value="P:double-strand break repair via homologous recombination"/>
    <property type="evidence" value="ECO:0007669"/>
    <property type="project" value="TreeGrafter"/>
</dbReference>
<feature type="region of interest" description="Disordered" evidence="5">
    <location>
        <begin position="1139"/>
        <end position="1196"/>
    </location>
</feature>
<evidence type="ECO:0000256" key="3">
    <source>
        <dbReference type="ARBA" id="ARBA00022737"/>
    </source>
</evidence>
<feature type="repeat" description="WD" evidence="4">
    <location>
        <begin position="353"/>
        <end position="394"/>
    </location>
</feature>
<dbReference type="PRINTS" id="PR00320">
    <property type="entry name" value="GPROTEINBRPT"/>
</dbReference>
<dbReference type="EMBL" id="BABT02000062">
    <property type="protein sequence ID" value="GAA95727.1"/>
    <property type="molecule type" value="Genomic_DNA"/>
</dbReference>
<dbReference type="SMART" id="SM00320">
    <property type="entry name" value="WD40"/>
    <property type="match status" value="7"/>
</dbReference>
<feature type="region of interest" description="Disordered" evidence="5">
    <location>
        <begin position="481"/>
        <end position="511"/>
    </location>
</feature>
<feature type="compositionally biased region" description="Polar residues" evidence="5">
    <location>
        <begin position="912"/>
        <end position="924"/>
    </location>
</feature>
<dbReference type="InterPro" id="IPR019775">
    <property type="entry name" value="WD40_repeat_CS"/>
</dbReference>
<dbReference type="OrthoDB" id="2421129at2759"/>
<dbReference type="InterPro" id="IPR051246">
    <property type="entry name" value="WDR48"/>
</dbReference>
<dbReference type="PROSITE" id="PS00678">
    <property type="entry name" value="WD_REPEATS_1"/>
    <property type="match status" value="1"/>
</dbReference>
<feature type="region of interest" description="Disordered" evidence="5">
    <location>
        <begin position="148"/>
        <end position="229"/>
    </location>
</feature>
<protein>
    <submittedName>
        <fullName evidence="6">Uncharacterized protein</fullName>
    </submittedName>
</protein>
<evidence type="ECO:0000313" key="7">
    <source>
        <dbReference type="Proteomes" id="UP000009131"/>
    </source>
</evidence>
<feature type="region of interest" description="Disordered" evidence="5">
    <location>
        <begin position="60"/>
        <end position="90"/>
    </location>
</feature>
<dbReference type="InterPro" id="IPR020472">
    <property type="entry name" value="WD40_PAC1"/>
</dbReference>
<sequence>MPAQAYPRRRVSYALPIPASLEGLPTYSLPELSWPRNGDPRPAVYDTELQSFVRLPRPRQALSTASPSKPEFGLGGSLGPRKALTPPSDHPRHCLGVHALALDLSTVLSSSTKSDAAEARPAGLLYSGGRDGLIASWELGLPMCKRKTAYGRSRRRSARDSRDRFREQDEDQRDGDSDDSDAGLLGRSDSRGRGIMRSNYEVPPSLRRGSSVEPDTVESDSLRASSQNGIPDALPFEQSWLISASSDRTIQAWSPHDPESAMQPAIVGTHSDYVRCLAHARIPGFVASAGFDRKVKLWDIQEGRKDSLGKPFDLLMSAYALAVDPTGSVLATGSPVKVIQIWDPRAGSQIARLVGHSDNVRALLISDDAKLVLSGSSDGTIKLWSLAMQRPIYTFNHHGSSVWSLASQHPSLSVFYSGDKSGNICKVDNVGCAEEDGDCVLIGRDVETRGGREEVAGICRIVVADDSYVWTSSTHVRPSIKRWRDGETSSLDQDRSARGQNASTALSTDETPILADPAFPIPVRRNRPLSLSSMHERPSVSFAPNAPRPRSVRTIEDRADAPYASRIPLKAPDDAFIGGRAGASTDLLGSSLRAIHSNSSVLSGFGLRASSQQAGYGQFGYPQSPPTLPDHSSNTHEETHDPVFARALQEYLMRESADQATPLRAQPDDVIAGKEGLIQIQLLNDRRHVLTASTVGDILLWDIVELCCVGRISKDQSILDAPLKEAIELVRSRIEGDGTITNWCTVEVNTGTVHVHLDESRCFEAEVYADEMGLEEFARDKEDHRFNYGRLVLRNLFIAFVEHEIRLRSVQAAPITQTPATPRLHRGSVPMFLSLDSAKQVDRSEPLCVRRLMQDGGTALQTPDAGAALATPAPTPALPPAGVASMSRSGSNDPYGQRRRSAMAEAPRDRQMSTGDYFNYTTHKTVPAPVTPSAPPNPVTPSEALSSPKPDASPSTFRGRLKVFGKSKKSVDISEATTPTPNDNGQARALEKPSEPAWAAQMIPTDRHQVEFLSTLFKEAFNPCPEVDAPLLAVPADVQILIFEETSDMETWRLTFRRPQGKLSTETELLEMLLPPWTLDYLLANRHVVKEPVKIPFVLMPYRDDETESLPELPNGNARLSASRVLRVRKILNYISERLESPGTSGTTPGSIASGSLGSTQSSRVDLTKTSRTSSEASRTQSGAEGNDGVQSQPHNGLEVLCSGKVVPYTATLGAVRAFFQKQPGDVVLYYRRQQIA</sequence>
<proteinExistence type="inferred from homology"/>
<feature type="compositionally biased region" description="Polar residues" evidence="5">
    <location>
        <begin position="498"/>
        <end position="510"/>
    </location>
</feature>
<dbReference type="HOGENOM" id="CLU_002197_1_0_1"/>
<reference evidence="6 7" key="2">
    <citation type="journal article" date="2012" name="Open Biol.">
        <title>Characteristics of nucleosomes and linker DNA regions on the genome of the basidiomycete Mixia osmundae revealed by mono- and dinucleosome mapping.</title>
        <authorList>
            <person name="Nishida H."/>
            <person name="Kondo S."/>
            <person name="Matsumoto T."/>
            <person name="Suzuki Y."/>
            <person name="Yoshikawa H."/>
            <person name="Taylor T.D."/>
            <person name="Sugiyama J."/>
        </authorList>
    </citation>
    <scope>NUCLEOTIDE SEQUENCE [LARGE SCALE GENOMIC DNA]</scope>
    <source>
        <strain evidence="7">CBS 9802 / IAM 14324 / JCM 22182 / KY 12970</strain>
    </source>
</reference>
<dbReference type="InterPro" id="IPR021772">
    <property type="entry name" value="WDR48/Bun107"/>
</dbReference>
<dbReference type="STRING" id="764103.G7DYR7"/>
<dbReference type="SUPFAM" id="SSF50978">
    <property type="entry name" value="WD40 repeat-like"/>
    <property type="match status" value="1"/>
</dbReference>